<evidence type="ECO:0008006" key="4">
    <source>
        <dbReference type="Google" id="ProtNLM"/>
    </source>
</evidence>
<protein>
    <recommendedName>
        <fullName evidence="4">Glycosyltransferase RgtA/B/C/D-like domain-containing protein</fullName>
    </recommendedName>
</protein>
<feature type="transmembrane region" description="Helical" evidence="1">
    <location>
        <begin position="319"/>
        <end position="339"/>
    </location>
</feature>
<organism evidence="2 3">
    <name type="scientific">Bradyrhizobium elkanii</name>
    <dbReference type="NCBI Taxonomy" id="29448"/>
    <lineage>
        <taxon>Bacteria</taxon>
        <taxon>Pseudomonadati</taxon>
        <taxon>Pseudomonadota</taxon>
        <taxon>Alphaproteobacteria</taxon>
        <taxon>Hyphomicrobiales</taxon>
        <taxon>Nitrobacteraceae</taxon>
        <taxon>Bradyrhizobium</taxon>
    </lineage>
</organism>
<evidence type="ECO:0000256" key="1">
    <source>
        <dbReference type="SAM" id="Phobius"/>
    </source>
</evidence>
<reference evidence="2 3" key="1">
    <citation type="submission" date="2019-05" db="EMBL/GenBank/DDBJ databases">
        <title>Draft Genome of Bradyrhizobium elkanii strain SEMIA 938, Used in Commercial Inoculants for Lupinus spp. in Brazil.</title>
        <authorList>
            <person name="Hungria M."/>
            <person name="Delamuta J.R.M."/>
            <person name="Ribeiro R.A."/>
            <person name="Nogueira M.A."/>
        </authorList>
    </citation>
    <scope>NUCLEOTIDE SEQUENCE [LARGE SCALE GENOMIC DNA]</scope>
    <source>
        <strain evidence="2 3">Semia 938</strain>
    </source>
</reference>
<feature type="transmembrane region" description="Helical" evidence="1">
    <location>
        <begin position="209"/>
        <end position="230"/>
    </location>
</feature>
<name>A0A4U6S7A4_BRAEL</name>
<proteinExistence type="predicted"/>
<dbReference type="AlphaFoldDB" id="A0A4U6S7A4"/>
<sequence length="526" mass="57696">MTRSLPILDQWLFAPKRDRRSWPDVLLLAGWVALVGFQIGRHVMWRDEVRALIIALNGDDPVAMLRGLHGEGHPALWYLLLRGAHAVFDRVEVLPAVAFVVGLLTVALLIFRSPFPRPLVLLLITGHALLFEYVVMARNYGISALLLFAIAACYRAHHDRGLLLGALLFLLANTNVVGAIMAGAFLLFWLLDLLETQLASHGWRWSPQLANFAINATIATIGVVICAATMLPTYNDAAARDWSHASPLAAAILSLVNPGSTSLGALFANLLPGIAGSALLFGATLGLLPRRPAFLAAIAALLLTSLFFAVAANGAYRHAAVWLSFLIALYWIGWSRVTAPSGSRAWLDRRLPAIGRVSLLLVLAIQSAAGINDLRNAVTGVVASRSADLGRLIASRADLADAVILSEPEWLVEALPYYVKNRTYLARDHKFGSVVIFSRKGKMDGDLGETLRLARELRDTSRAPVIILLAYRLDEITPDRIYDEGKDWRTFRASAAQIRDFREATTMLRRFGPAKTDESFDVYLLN</sequence>
<keyword evidence="1" id="KW-1133">Transmembrane helix</keyword>
<dbReference type="EMBL" id="SZZP01000001">
    <property type="protein sequence ID" value="TKV83817.1"/>
    <property type="molecule type" value="Genomic_DNA"/>
</dbReference>
<dbReference type="RefSeq" id="WP_137476382.1">
    <property type="nucleotide sequence ID" value="NZ_SZZP01000001.1"/>
</dbReference>
<keyword evidence="1" id="KW-0812">Transmembrane</keyword>
<accession>A0A4U6S7A4</accession>
<evidence type="ECO:0000313" key="2">
    <source>
        <dbReference type="EMBL" id="TKV83817.1"/>
    </source>
</evidence>
<feature type="transmembrane region" description="Helical" evidence="1">
    <location>
        <begin position="294"/>
        <end position="313"/>
    </location>
</feature>
<comment type="caution">
    <text evidence="2">The sequence shown here is derived from an EMBL/GenBank/DDBJ whole genome shotgun (WGS) entry which is preliminary data.</text>
</comment>
<feature type="transmembrane region" description="Helical" evidence="1">
    <location>
        <begin position="266"/>
        <end position="287"/>
    </location>
</feature>
<keyword evidence="1" id="KW-0472">Membrane</keyword>
<evidence type="ECO:0000313" key="3">
    <source>
        <dbReference type="Proteomes" id="UP000305095"/>
    </source>
</evidence>
<feature type="transmembrane region" description="Helical" evidence="1">
    <location>
        <begin position="93"/>
        <end position="111"/>
    </location>
</feature>
<feature type="transmembrane region" description="Helical" evidence="1">
    <location>
        <begin position="163"/>
        <end position="189"/>
    </location>
</feature>
<dbReference type="Proteomes" id="UP000305095">
    <property type="component" value="Unassembled WGS sequence"/>
</dbReference>
<gene>
    <name evidence="2" type="ORF">FDV58_01035</name>
</gene>
<feature type="transmembrane region" description="Helical" evidence="1">
    <location>
        <begin position="140"/>
        <end position="156"/>
    </location>
</feature>